<comment type="caution">
    <text evidence="2">The sequence shown here is derived from an EMBL/GenBank/DDBJ whole genome shotgun (WGS) entry which is preliminary data.</text>
</comment>
<keyword evidence="3" id="KW-1185">Reference proteome</keyword>
<proteinExistence type="predicted"/>
<reference evidence="2 3" key="2">
    <citation type="submission" date="2022-06" db="EMBL/GenBank/DDBJ databases">
        <title>Genomic Encyclopedia of Type Strains, Phase I: the one thousand microbial genomes (KMG-I) project.</title>
        <authorList>
            <person name="Kyrpides N."/>
        </authorList>
    </citation>
    <scope>NUCLEOTIDE SEQUENCE [LARGE SCALE GENOMIC DNA]</scope>
    <source>
        <strain evidence="2 3">DSM 43889</strain>
    </source>
</reference>
<keyword evidence="1" id="KW-1133">Transmembrane helix</keyword>
<dbReference type="Proteomes" id="UP000791080">
    <property type="component" value="Unassembled WGS sequence"/>
</dbReference>
<evidence type="ECO:0000313" key="3">
    <source>
        <dbReference type="Proteomes" id="UP000791080"/>
    </source>
</evidence>
<organism evidence="2 3">
    <name type="scientific">Actinoalloteichus caeruleus DSM 43889</name>
    <dbReference type="NCBI Taxonomy" id="1120930"/>
    <lineage>
        <taxon>Bacteria</taxon>
        <taxon>Bacillati</taxon>
        <taxon>Actinomycetota</taxon>
        <taxon>Actinomycetes</taxon>
        <taxon>Pseudonocardiales</taxon>
        <taxon>Pseudonocardiaceae</taxon>
        <taxon>Actinoalloteichus</taxon>
        <taxon>Actinoalloteichus cyanogriseus</taxon>
    </lineage>
</organism>
<reference evidence="2 3" key="1">
    <citation type="submission" date="2013-07" db="EMBL/GenBank/DDBJ databases">
        <authorList>
            <consortium name="DOE Joint Genome Institute"/>
            <person name="Reeve W."/>
            <person name="Huntemann M."/>
            <person name="Han J."/>
            <person name="Chen A."/>
            <person name="Kyrpides N."/>
            <person name="Mavromatis K."/>
            <person name="Markowitz V."/>
            <person name="Palaniappan K."/>
            <person name="Ivanova N."/>
            <person name="Schaumberg A."/>
            <person name="Pati A."/>
            <person name="Liolios K."/>
            <person name="Nordberg H.P."/>
            <person name="Cantor M.N."/>
            <person name="Hua S.X."/>
            <person name="Woyke T."/>
        </authorList>
    </citation>
    <scope>NUCLEOTIDE SEQUENCE [LARGE SCALE GENOMIC DNA]</scope>
    <source>
        <strain evidence="2 3">DSM 43889</strain>
    </source>
</reference>
<protein>
    <submittedName>
        <fullName evidence="2">Uncharacterized protein</fullName>
    </submittedName>
</protein>
<sequence>MSSKSSRSIALPIAFVLFAVGLLAVLGTFAGYGLGYQDQPVWLNVGTLLTPVGLAVGVVAVLFQARRTRRSAR</sequence>
<accession>A0ABT1JJ63</accession>
<evidence type="ECO:0000313" key="2">
    <source>
        <dbReference type="EMBL" id="MCP2332547.1"/>
    </source>
</evidence>
<gene>
    <name evidence="2" type="ORF">G443_002817</name>
</gene>
<dbReference type="EMBL" id="AUBJ02000001">
    <property type="protein sequence ID" value="MCP2332547.1"/>
    <property type="molecule type" value="Genomic_DNA"/>
</dbReference>
<name>A0ABT1JJ63_ACTCY</name>
<keyword evidence="1" id="KW-0472">Membrane</keyword>
<evidence type="ECO:0000256" key="1">
    <source>
        <dbReference type="SAM" id="Phobius"/>
    </source>
</evidence>
<dbReference type="RefSeq" id="WP_026417513.1">
    <property type="nucleotide sequence ID" value="NZ_AUBJ02000001.1"/>
</dbReference>
<keyword evidence="1" id="KW-0812">Transmembrane</keyword>
<feature type="transmembrane region" description="Helical" evidence="1">
    <location>
        <begin position="12"/>
        <end position="35"/>
    </location>
</feature>
<feature type="transmembrane region" description="Helical" evidence="1">
    <location>
        <begin position="41"/>
        <end position="63"/>
    </location>
</feature>